<evidence type="ECO:0000313" key="1">
    <source>
        <dbReference type="EMBL" id="MFC7347701.1"/>
    </source>
</evidence>
<name>A0ABW2LYN2_9FLAO</name>
<accession>A0ABW2LYN2</accession>
<dbReference type="Proteomes" id="UP001596550">
    <property type="component" value="Unassembled WGS sequence"/>
</dbReference>
<comment type="caution">
    <text evidence="1">The sequence shown here is derived from an EMBL/GenBank/DDBJ whole genome shotgun (WGS) entry which is preliminary data.</text>
</comment>
<gene>
    <name evidence="1" type="ORF">ACFQO9_13330</name>
</gene>
<proteinExistence type="predicted"/>
<dbReference type="SUPFAM" id="SSF53756">
    <property type="entry name" value="UDP-Glycosyltransferase/glycogen phosphorylase"/>
    <property type="match status" value="1"/>
</dbReference>
<reference evidence="2" key="1">
    <citation type="journal article" date="2019" name="Int. J. Syst. Evol. Microbiol.">
        <title>The Global Catalogue of Microorganisms (GCM) 10K type strain sequencing project: providing services to taxonomists for standard genome sequencing and annotation.</title>
        <authorList>
            <consortium name="The Broad Institute Genomics Platform"/>
            <consortium name="The Broad Institute Genome Sequencing Center for Infectious Disease"/>
            <person name="Wu L."/>
            <person name="Ma J."/>
        </authorList>
    </citation>
    <scope>NUCLEOTIDE SEQUENCE [LARGE SCALE GENOMIC DNA]</scope>
    <source>
        <strain evidence="2">CCUG 54781</strain>
    </source>
</reference>
<dbReference type="EMBL" id="JBHTCR010000006">
    <property type="protein sequence ID" value="MFC7347701.1"/>
    <property type="molecule type" value="Genomic_DNA"/>
</dbReference>
<organism evidence="1 2">
    <name type="scientific">Chryseobacterium zhengzhouense</name>
    <dbReference type="NCBI Taxonomy" id="1636086"/>
    <lineage>
        <taxon>Bacteria</taxon>
        <taxon>Pseudomonadati</taxon>
        <taxon>Bacteroidota</taxon>
        <taxon>Flavobacteriia</taxon>
        <taxon>Flavobacteriales</taxon>
        <taxon>Weeksellaceae</taxon>
        <taxon>Chryseobacterium group</taxon>
        <taxon>Chryseobacterium</taxon>
    </lineage>
</organism>
<sequence length="341" mass="40938">MKFQILFEKGDRHDATIHYIEIIKKSLLNFGVKVEIIETVKEIDSKKNIIVVVNAKAHLKVLLKNPFIKVICWYQGIMPEEIFINYHKRDKSLKIALWTIFEFVSLKLNFFSIFVSNKMKRHYELKYRVNFNNRFYVMPCFNLDIDEKAFKYPNKFTNPTFLYAGTMSDWQCIDQMLILYSEIESRLPNSKLFLFTPDKKRAKEYIKKYRIENVLIDYKPYKELSQEIKKYKYGFIIREDIEMNRVATPTKMNTYLANGIIPIFSNCIDSFKENLSNLKFKIVLDNNVDSKFLLEKLNEFESNEELQNSIYNDFLVNAFESYYNNKFHIKELYKKLNETIY</sequence>
<evidence type="ECO:0008006" key="3">
    <source>
        <dbReference type="Google" id="ProtNLM"/>
    </source>
</evidence>
<dbReference type="Gene3D" id="3.40.50.2000">
    <property type="entry name" value="Glycogen Phosphorylase B"/>
    <property type="match status" value="1"/>
</dbReference>
<protein>
    <recommendedName>
        <fullName evidence="3">Glycosyltransferase</fullName>
    </recommendedName>
</protein>
<dbReference type="RefSeq" id="WP_378179900.1">
    <property type="nucleotide sequence ID" value="NZ_JBHTCR010000006.1"/>
</dbReference>
<evidence type="ECO:0000313" key="2">
    <source>
        <dbReference type="Proteomes" id="UP001596550"/>
    </source>
</evidence>
<keyword evidence="2" id="KW-1185">Reference proteome</keyword>